<dbReference type="Proteomes" id="UP000803844">
    <property type="component" value="Unassembled WGS sequence"/>
</dbReference>
<proteinExistence type="predicted"/>
<gene>
    <name evidence="3" type="ORF">M406DRAFT_333620</name>
</gene>
<evidence type="ECO:0000313" key="4">
    <source>
        <dbReference type="Proteomes" id="UP000803844"/>
    </source>
</evidence>
<organism evidence="3 4">
    <name type="scientific">Cryphonectria parasitica (strain ATCC 38755 / EP155)</name>
    <dbReference type="NCBI Taxonomy" id="660469"/>
    <lineage>
        <taxon>Eukaryota</taxon>
        <taxon>Fungi</taxon>
        <taxon>Dikarya</taxon>
        <taxon>Ascomycota</taxon>
        <taxon>Pezizomycotina</taxon>
        <taxon>Sordariomycetes</taxon>
        <taxon>Sordariomycetidae</taxon>
        <taxon>Diaporthales</taxon>
        <taxon>Cryphonectriaceae</taxon>
        <taxon>Cryphonectria-Endothia species complex</taxon>
        <taxon>Cryphonectria</taxon>
    </lineage>
</organism>
<accession>A0A9P4XVJ3</accession>
<dbReference type="RefSeq" id="XP_040772539.1">
    <property type="nucleotide sequence ID" value="XM_040920858.1"/>
</dbReference>
<evidence type="ECO:0000313" key="3">
    <source>
        <dbReference type="EMBL" id="KAF3761560.1"/>
    </source>
</evidence>
<keyword evidence="2" id="KW-1133">Transmembrane helix</keyword>
<reference evidence="3" key="1">
    <citation type="journal article" date="2020" name="Phytopathology">
        <title>Genome sequence of the chestnut blight fungus Cryphonectria parasitica EP155: A fundamental resource for an archetypical invasive plant pathogen.</title>
        <authorList>
            <person name="Crouch J.A."/>
            <person name="Dawe A."/>
            <person name="Aerts A."/>
            <person name="Barry K."/>
            <person name="Churchill A.C.L."/>
            <person name="Grimwood J."/>
            <person name="Hillman B."/>
            <person name="Milgroom M.G."/>
            <person name="Pangilinan J."/>
            <person name="Smith M."/>
            <person name="Salamov A."/>
            <person name="Schmutz J."/>
            <person name="Yadav J."/>
            <person name="Grigoriev I.V."/>
            <person name="Nuss D."/>
        </authorList>
    </citation>
    <scope>NUCLEOTIDE SEQUENCE</scope>
    <source>
        <strain evidence="3">EP155</strain>
    </source>
</reference>
<dbReference type="OrthoDB" id="5128805at2759"/>
<sequence length="536" mass="60774">MADSTITEEKSGMLHADGNDGEKESSSVDLEEARHDDPIPSAEDVEEEDEKPQQHVADRREGFRFMWTLRLILCFCIGLVGCRIVLAAVSLYPGRHRAGTTYAPGPTSPTTVHHTIWRHRIPADKAFIFEMEAELERLESDQEDTASIPPRTLNASKACLAGIIQWESSTRCNLRFTEDELEQMLHDPDPGLRTSFCDETCRGGSWLSGCRPRADLTQKVTDFIAQSVSHRERRSTYCKAIAPAAEHDDCGKALVGMNRTDWAFTLRDFNQDFMSQVDQALEELLETQWAVDAAAASAAAATAATADPAPTLEQRQEYPDLRAKAQKPLLGETPSQQQQQRQRQQQQQQQKQKQLGATICAGCFWRQVAGARMREARTFIAIAPSAAEYVEFVKRYHAACTSLGADWLGDVPYGDDPLLWRVQTPSGDVMRYVDSDEWDEAWMPAGRIYALNEATRQVTWREKSANRASSLWEVLLAERTLRYVREDRWDEWRREIECRRLADAEFWEQVGGKHLVKHRGQDAVIMLMANGRQVRE</sequence>
<feature type="compositionally biased region" description="Basic and acidic residues" evidence="1">
    <location>
        <begin position="7"/>
        <end position="38"/>
    </location>
</feature>
<dbReference type="AlphaFoldDB" id="A0A9P4XVJ3"/>
<evidence type="ECO:0000256" key="2">
    <source>
        <dbReference type="SAM" id="Phobius"/>
    </source>
</evidence>
<feature type="transmembrane region" description="Helical" evidence="2">
    <location>
        <begin position="69"/>
        <end position="92"/>
    </location>
</feature>
<protein>
    <submittedName>
        <fullName evidence="3">Uncharacterized protein</fullName>
    </submittedName>
</protein>
<feature type="region of interest" description="Disordered" evidence="1">
    <location>
        <begin position="1"/>
        <end position="55"/>
    </location>
</feature>
<name>A0A9P4XVJ3_CRYP1</name>
<keyword evidence="2" id="KW-0812">Transmembrane</keyword>
<keyword evidence="4" id="KW-1185">Reference proteome</keyword>
<dbReference type="GeneID" id="63837987"/>
<keyword evidence="2" id="KW-0472">Membrane</keyword>
<dbReference type="EMBL" id="MU032351">
    <property type="protein sequence ID" value="KAF3761560.1"/>
    <property type="molecule type" value="Genomic_DNA"/>
</dbReference>
<evidence type="ECO:0000256" key="1">
    <source>
        <dbReference type="SAM" id="MobiDB-lite"/>
    </source>
</evidence>
<comment type="caution">
    <text evidence="3">The sequence shown here is derived from an EMBL/GenBank/DDBJ whole genome shotgun (WGS) entry which is preliminary data.</text>
</comment>